<dbReference type="InterPro" id="IPR019734">
    <property type="entry name" value="TPR_rpt"/>
</dbReference>
<dbReference type="Gene3D" id="1.25.40.10">
    <property type="entry name" value="Tetratricopeptide repeat domain"/>
    <property type="match status" value="1"/>
</dbReference>
<name>A0A7W5DNS0_9PORP</name>
<gene>
    <name evidence="3" type="ORF">FHX64_000414</name>
</gene>
<protein>
    <submittedName>
        <fullName evidence="3">Tetratricopeptide (TPR) repeat protein</fullName>
    </submittedName>
</protein>
<proteinExistence type="predicted"/>
<evidence type="ECO:0000256" key="1">
    <source>
        <dbReference type="PROSITE-ProRule" id="PRU00339"/>
    </source>
</evidence>
<dbReference type="EMBL" id="JACHYB010000001">
    <property type="protein sequence ID" value="MBB3186251.1"/>
    <property type="molecule type" value="Genomic_DNA"/>
</dbReference>
<evidence type="ECO:0000313" key="3">
    <source>
        <dbReference type="EMBL" id="MBB3186251.1"/>
    </source>
</evidence>
<feature type="chain" id="PRO_5030828799" evidence="2">
    <location>
        <begin position="29"/>
        <end position="299"/>
    </location>
</feature>
<keyword evidence="1" id="KW-0802">TPR repeat</keyword>
<reference evidence="3 4" key="1">
    <citation type="submission" date="2020-08" db="EMBL/GenBank/DDBJ databases">
        <title>Genomic Encyclopedia of Type Strains, Phase IV (KMG-IV): sequencing the most valuable type-strain genomes for metagenomic binning, comparative biology and taxonomic classification.</title>
        <authorList>
            <person name="Goeker M."/>
        </authorList>
    </citation>
    <scope>NUCLEOTIDE SEQUENCE [LARGE SCALE GENOMIC DNA]</scope>
    <source>
        <strain evidence="3 4">DSM 27471</strain>
    </source>
</reference>
<dbReference type="RefSeq" id="WP_183412169.1">
    <property type="nucleotide sequence ID" value="NZ_JACHYB010000001.1"/>
</dbReference>
<evidence type="ECO:0000313" key="4">
    <source>
        <dbReference type="Proteomes" id="UP000544222"/>
    </source>
</evidence>
<dbReference type="PROSITE" id="PS50005">
    <property type="entry name" value="TPR"/>
    <property type="match status" value="1"/>
</dbReference>
<sequence length="299" mass="34405">MMKKTKFHLPIFSVFVIGLMLLSSNLGAQEQETLKTYVYQPKTLSSMDQALETISHILNDKCVSITDTAKNSKKFKYKKAIVTKDGIELQMKSGIKMIYFSKLFGEGDITLVRLYHLVTDAKTGEKYRDYYNDYIKGIKNFYFYKMHSGFGVTMPDPGYYPSCNAELADALFTIEKAMNSQNQQSRLEAFKQVAEQYRALKTKPVQTEEQRKYVVQATFFAQQKKFPQAIELYKKALFVDSTAFPIVYYDLANIYAETQSYSAAIFYMKEYLMLVPDASGARAAQDKIYEWEAIVNPPQ</sequence>
<comment type="caution">
    <text evidence="3">The sequence shown here is derived from an EMBL/GenBank/DDBJ whole genome shotgun (WGS) entry which is preliminary data.</text>
</comment>
<keyword evidence="4" id="KW-1185">Reference proteome</keyword>
<feature type="signal peptide" evidence="2">
    <location>
        <begin position="1"/>
        <end position="28"/>
    </location>
</feature>
<organism evidence="3 4">
    <name type="scientific">Microbacter margulisiae</name>
    <dbReference type="NCBI Taxonomy" id="1350067"/>
    <lineage>
        <taxon>Bacteria</taxon>
        <taxon>Pseudomonadati</taxon>
        <taxon>Bacteroidota</taxon>
        <taxon>Bacteroidia</taxon>
        <taxon>Bacteroidales</taxon>
        <taxon>Porphyromonadaceae</taxon>
        <taxon>Microbacter</taxon>
    </lineage>
</organism>
<dbReference type="SUPFAM" id="SSF48452">
    <property type="entry name" value="TPR-like"/>
    <property type="match status" value="1"/>
</dbReference>
<feature type="repeat" description="TPR" evidence="1">
    <location>
        <begin position="245"/>
        <end position="278"/>
    </location>
</feature>
<evidence type="ECO:0000256" key="2">
    <source>
        <dbReference type="SAM" id="SignalP"/>
    </source>
</evidence>
<dbReference type="InterPro" id="IPR011990">
    <property type="entry name" value="TPR-like_helical_dom_sf"/>
</dbReference>
<accession>A0A7W5DNS0</accession>
<keyword evidence="2" id="KW-0732">Signal</keyword>
<dbReference type="Proteomes" id="UP000544222">
    <property type="component" value="Unassembled WGS sequence"/>
</dbReference>
<dbReference type="AlphaFoldDB" id="A0A7W5DNS0"/>